<evidence type="ECO:0008006" key="4">
    <source>
        <dbReference type="Google" id="ProtNLM"/>
    </source>
</evidence>
<keyword evidence="1" id="KW-0472">Membrane</keyword>
<dbReference type="PANTHER" id="PTHR38468">
    <property type="entry name" value="SLL0939 PROTEIN"/>
    <property type="match status" value="1"/>
</dbReference>
<dbReference type="STRING" id="1888892.BFL28_01180"/>
<keyword evidence="1" id="KW-1133">Transmembrane helix</keyword>
<evidence type="ECO:0000256" key="1">
    <source>
        <dbReference type="SAM" id="Phobius"/>
    </source>
</evidence>
<dbReference type="AlphaFoldDB" id="A0A1E3LY18"/>
<dbReference type="Proteomes" id="UP000094487">
    <property type="component" value="Unassembled WGS sequence"/>
</dbReference>
<comment type="caution">
    <text evidence="2">The sequence shown here is derived from an EMBL/GenBank/DDBJ whole genome shotgun (WGS) entry which is preliminary data.</text>
</comment>
<name>A0A1E3LY18_9SPHN</name>
<organism evidence="2 3">
    <name type="scientific">Sphingomonas turrisvirgatae</name>
    <dbReference type="NCBI Taxonomy" id="1888892"/>
    <lineage>
        <taxon>Bacteria</taxon>
        <taxon>Pseudomonadati</taxon>
        <taxon>Pseudomonadota</taxon>
        <taxon>Alphaproteobacteria</taxon>
        <taxon>Sphingomonadales</taxon>
        <taxon>Sphingomonadaceae</taxon>
        <taxon>Sphingomonas</taxon>
    </lineage>
</organism>
<dbReference type="PANTHER" id="PTHR38468:SF1">
    <property type="entry name" value="SLL0939 PROTEIN"/>
    <property type="match status" value="1"/>
</dbReference>
<dbReference type="RefSeq" id="WP_069319764.1">
    <property type="nucleotide sequence ID" value="NZ_MDDS01000013.1"/>
</dbReference>
<evidence type="ECO:0000313" key="2">
    <source>
        <dbReference type="EMBL" id="ODP38676.1"/>
    </source>
</evidence>
<feature type="transmembrane region" description="Helical" evidence="1">
    <location>
        <begin position="70"/>
        <end position="92"/>
    </location>
</feature>
<sequence length="136" mass="14846">MQRLHGYIEILAHALEVAGVAIILLGVVLATAWFLRDGSRSGWADAYQSYRANLGRGILLGLELLVGADIIGTITAPLPFQSVGLLGIVVMIRTFLSFSLETEIEGCWPWQRRALHEKAPRRRGRRGAVDAGEPIG</sequence>
<gene>
    <name evidence="2" type="ORF">BFL28_01180</name>
</gene>
<keyword evidence="3" id="KW-1185">Reference proteome</keyword>
<evidence type="ECO:0000313" key="3">
    <source>
        <dbReference type="Proteomes" id="UP000094487"/>
    </source>
</evidence>
<protein>
    <recommendedName>
        <fullName evidence="4">DUF1622 domain-containing protein</fullName>
    </recommendedName>
</protein>
<dbReference type="EMBL" id="MDDS01000013">
    <property type="protein sequence ID" value="ODP38676.1"/>
    <property type="molecule type" value="Genomic_DNA"/>
</dbReference>
<keyword evidence="1" id="KW-0812">Transmembrane</keyword>
<dbReference type="InterPro" id="IPR012427">
    <property type="entry name" value="DUF1622"/>
</dbReference>
<proteinExistence type="predicted"/>
<feature type="transmembrane region" description="Helical" evidence="1">
    <location>
        <begin position="12"/>
        <end position="35"/>
    </location>
</feature>
<accession>A0A1E3LY18</accession>
<dbReference type="Pfam" id="PF07784">
    <property type="entry name" value="DUF1622"/>
    <property type="match status" value="1"/>
</dbReference>
<reference evidence="2 3" key="1">
    <citation type="submission" date="2016-08" db="EMBL/GenBank/DDBJ databases">
        <title>Draft genome of the agarase producing Sphingomonas sp. MCT13.</title>
        <authorList>
            <person name="D'Andrea M.M."/>
            <person name="Rossolini G.M."/>
            <person name="Thaller M.C."/>
        </authorList>
    </citation>
    <scope>NUCLEOTIDE SEQUENCE [LARGE SCALE GENOMIC DNA]</scope>
    <source>
        <strain evidence="2 3">MCT13</strain>
    </source>
</reference>